<organism evidence="2 3">
    <name type="scientific">Lentinus brumalis</name>
    <dbReference type="NCBI Taxonomy" id="2498619"/>
    <lineage>
        <taxon>Eukaryota</taxon>
        <taxon>Fungi</taxon>
        <taxon>Dikarya</taxon>
        <taxon>Basidiomycota</taxon>
        <taxon>Agaricomycotina</taxon>
        <taxon>Agaricomycetes</taxon>
        <taxon>Polyporales</taxon>
        <taxon>Polyporaceae</taxon>
        <taxon>Lentinus</taxon>
    </lineage>
</organism>
<protein>
    <submittedName>
        <fullName evidence="2">Uncharacterized protein</fullName>
    </submittedName>
</protein>
<accession>A0A371DM29</accession>
<feature type="compositionally biased region" description="Pro residues" evidence="1">
    <location>
        <begin position="1"/>
        <end position="15"/>
    </location>
</feature>
<feature type="compositionally biased region" description="Low complexity" evidence="1">
    <location>
        <begin position="229"/>
        <end position="260"/>
    </location>
</feature>
<feature type="region of interest" description="Disordered" evidence="1">
    <location>
        <begin position="315"/>
        <end position="452"/>
    </location>
</feature>
<feature type="compositionally biased region" description="Low complexity" evidence="1">
    <location>
        <begin position="491"/>
        <end position="505"/>
    </location>
</feature>
<proteinExistence type="predicted"/>
<feature type="compositionally biased region" description="Low complexity" evidence="1">
    <location>
        <begin position="156"/>
        <end position="165"/>
    </location>
</feature>
<name>A0A371DM29_9APHY</name>
<evidence type="ECO:0000313" key="2">
    <source>
        <dbReference type="EMBL" id="RDX53584.1"/>
    </source>
</evidence>
<feature type="region of interest" description="Disordered" evidence="1">
    <location>
        <begin position="471"/>
        <end position="531"/>
    </location>
</feature>
<feature type="region of interest" description="Disordered" evidence="1">
    <location>
        <begin position="1"/>
        <end position="85"/>
    </location>
</feature>
<sequence length="657" mass="69914">MPPPEDYADWSPPPDNASGRHNVPFVRLTQSEYVSSSEQETTRASTKPGSLYTITEITERTEDSKDWGSATQMLHGRPRDSRTTIVSSTSTDYGQVVAGPRAQLQFVHEGRVRRLRTELPLQTDPNDIPPSPSSSAARRLSQDIGSPTGPPQIDYSSPSDSTVSSHLPTVLDLPPFDNMPDIPDYKSKSSLPHGPSQASLHTKKSTRAGDDAKSQLSEKSGKLEKKSKLSALASSRSSAKSSARSSASSVTSRSSVTETEVATAMTYPALRPAASSFVSLLPPRPPSSVASDSTTPSSLTRNVLQAIQSALVLEELDRQAQTAEHSTVPPTPPPKSPPRGGSTTPSQFPEKSSSPIPLPPTVFAHALSPAPGSPPAAPRSPPPVLRSPPSSPPHAQIAPSTSPPAQPRQLSKLAKLAQTKAQEQGKGKAQSMSQPGMILPRTHTEYLTPTANGSTATTAITTSYQSLSGLLSKNQLKGPSSLAHPPPTNGKASPQTKSSQPKQSKLAMKSKTARAKASAEPEPEPDEVAPVIEVPMFSPSAIRSRALPSAFATLLVSDDHETASVTSSEGTHLCNHHQAERERRRSRRDHSDSSKPRSHRHKEHESLLLPPGPLPNMRGFAFDVPSPDDVVLHARRGTSMGQRSTSSTHSALTAPAR</sequence>
<evidence type="ECO:0000313" key="3">
    <source>
        <dbReference type="Proteomes" id="UP000256964"/>
    </source>
</evidence>
<feature type="region of interest" description="Disordered" evidence="1">
    <location>
        <begin position="277"/>
        <end position="301"/>
    </location>
</feature>
<reference evidence="2 3" key="1">
    <citation type="journal article" date="2018" name="Biotechnol. Biofuels">
        <title>Integrative visual omics of the white-rot fungus Polyporus brumalis exposes the biotechnological potential of its oxidative enzymes for delignifying raw plant biomass.</title>
        <authorList>
            <person name="Miyauchi S."/>
            <person name="Rancon A."/>
            <person name="Drula E."/>
            <person name="Hage H."/>
            <person name="Chaduli D."/>
            <person name="Favel A."/>
            <person name="Grisel S."/>
            <person name="Henrissat B."/>
            <person name="Herpoel-Gimbert I."/>
            <person name="Ruiz-Duenas F.J."/>
            <person name="Chevret D."/>
            <person name="Hainaut M."/>
            <person name="Lin J."/>
            <person name="Wang M."/>
            <person name="Pangilinan J."/>
            <person name="Lipzen A."/>
            <person name="Lesage-Meessen L."/>
            <person name="Navarro D."/>
            <person name="Riley R."/>
            <person name="Grigoriev I.V."/>
            <person name="Zhou S."/>
            <person name="Raouche S."/>
            <person name="Rosso M.N."/>
        </authorList>
    </citation>
    <scope>NUCLEOTIDE SEQUENCE [LARGE SCALE GENOMIC DNA]</scope>
    <source>
        <strain evidence="2 3">BRFM 1820</strain>
    </source>
</reference>
<dbReference type="OrthoDB" id="342024at2759"/>
<feature type="compositionally biased region" description="Low complexity" evidence="1">
    <location>
        <begin position="277"/>
        <end position="298"/>
    </location>
</feature>
<feature type="compositionally biased region" description="Basic and acidic residues" evidence="1">
    <location>
        <begin position="57"/>
        <end position="66"/>
    </location>
</feature>
<feature type="compositionally biased region" description="Polar residues" evidence="1">
    <location>
        <begin position="28"/>
        <end position="56"/>
    </location>
</feature>
<dbReference type="STRING" id="139420.A0A371DM29"/>
<feature type="region of interest" description="Disordered" evidence="1">
    <location>
        <begin position="117"/>
        <end position="260"/>
    </location>
</feature>
<dbReference type="Proteomes" id="UP000256964">
    <property type="component" value="Unassembled WGS sequence"/>
</dbReference>
<feature type="compositionally biased region" description="Pro residues" evidence="1">
    <location>
        <begin position="371"/>
        <end position="392"/>
    </location>
</feature>
<dbReference type="AlphaFoldDB" id="A0A371DM29"/>
<gene>
    <name evidence="2" type="ORF">OH76DRAFT_1134565</name>
</gene>
<feature type="region of interest" description="Disordered" evidence="1">
    <location>
        <begin position="559"/>
        <end position="657"/>
    </location>
</feature>
<evidence type="ECO:0000256" key="1">
    <source>
        <dbReference type="SAM" id="MobiDB-lite"/>
    </source>
</evidence>
<feature type="compositionally biased region" description="Basic and acidic residues" evidence="1">
    <location>
        <begin position="577"/>
        <end position="595"/>
    </location>
</feature>
<feature type="compositionally biased region" description="Polar residues" evidence="1">
    <location>
        <begin position="639"/>
        <end position="651"/>
    </location>
</feature>
<keyword evidence="3" id="KW-1185">Reference proteome</keyword>
<dbReference type="EMBL" id="KZ857386">
    <property type="protein sequence ID" value="RDX53584.1"/>
    <property type="molecule type" value="Genomic_DNA"/>
</dbReference>